<evidence type="ECO:0000313" key="1">
    <source>
        <dbReference type="EMBL" id="KAI0062339.1"/>
    </source>
</evidence>
<proteinExistence type="predicted"/>
<organism evidence="1 2">
    <name type="scientific">Artomyces pyxidatus</name>
    <dbReference type="NCBI Taxonomy" id="48021"/>
    <lineage>
        <taxon>Eukaryota</taxon>
        <taxon>Fungi</taxon>
        <taxon>Dikarya</taxon>
        <taxon>Basidiomycota</taxon>
        <taxon>Agaricomycotina</taxon>
        <taxon>Agaricomycetes</taxon>
        <taxon>Russulales</taxon>
        <taxon>Auriscalpiaceae</taxon>
        <taxon>Artomyces</taxon>
    </lineage>
</organism>
<dbReference type="EMBL" id="MU277208">
    <property type="protein sequence ID" value="KAI0062339.1"/>
    <property type="molecule type" value="Genomic_DNA"/>
</dbReference>
<evidence type="ECO:0000313" key="2">
    <source>
        <dbReference type="Proteomes" id="UP000814140"/>
    </source>
</evidence>
<gene>
    <name evidence="1" type="ORF">BV25DRAFT_1916243</name>
</gene>
<dbReference type="Proteomes" id="UP000814140">
    <property type="component" value="Unassembled WGS sequence"/>
</dbReference>
<keyword evidence="2" id="KW-1185">Reference proteome</keyword>
<name>A0ACB8T0Y8_9AGAM</name>
<reference evidence="1" key="1">
    <citation type="submission" date="2021-03" db="EMBL/GenBank/DDBJ databases">
        <authorList>
            <consortium name="DOE Joint Genome Institute"/>
            <person name="Ahrendt S."/>
            <person name="Looney B.P."/>
            <person name="Miyauchi S."/>
            <person name="Morin E."/>
            <person name="Drula E."/>
            <person name="Courty P.E."/>
            <person name="Chicoki N."/>
            <person name="Fauchery L."/>
            <person name="Kohler A."/>
            <person name="Kuo A."/>
            <person name="Labutti K."/>
            <person name="Pangilinan J."/>
            <person name="Lipzen A."/>
            <person name="Riley R."/>
            <person name="Andreopoulos W."/>
            <person name="He G."/>
            <person name="Johnson J."/>
            <person name="Barry K.W."/>
            <person name="Grigoriev I.V."/>
            <person name="Nagy L."/>
            <person name="Hibbett D."/>
            <person name="Henrissat B."/>
            <person name="Matheny P.B."/>
            <person name="Labbe J."/>
            <person name="Martin F."/>
        </authorList>
    </citation>
    <scope>NUCLEOTIDE SEQUENCE</scope>
    <source>
        <strain evidence="1">HHB10654</strain>
    </source>
</reference>
<reference evidence="1" key="2">
    <citation type="journal article" date="2022" name="New Phytol.">
        <title>Evolutionary transition to the ectomycorrhizal habit in the genomes of a hyperdiverse lineage of mushroom-forming fungi.</title>
        <authorList>
            <person name="Looney B."/>
            <person name="Miyauchi S."/>
            <person name="Morin E."/>
            <person name="Drula E."/>
            <person name="Courty P.E."/>
            <person name="Kohler A."/>
            <person name="Kuo A."/>
            <person name="LaButti K."/>
            <person name="Pangilinan J."/>
            <person name="Lipzen A."/>
            <person name="Riley R."/>
            <person name="Andreopoulos W."/>
            <person name="He G."/>
            <person name="Johnson J."/>
            <person name="Nolan M."/>
            <person name="Tritt A."/>
            <person name="Barry K.W."/>
            <person name="Grigoriev I.V."/>
            <person name="Nagy L.G."/>
            <person name="Hibbett D."/>
            <person name="Henrissat B."/>
            <person name="Matheny P.B."/>
            <person name="Labbe J."/>
            <person name="Martin F.M."/>
        </authorList>
    </citation>
    <scope>NUCLEOTIDE SEQUENCE</scope>
    <source>
        <strain evidence="1">HHB10654</strain>
    </source>
</reference>
<protein>
    <submittedName>
        <fullName evidence="1">Uncharacterized protein</fullName>
    </submittedName>
</protein>
<accession>A0ACB8T0Y8</accession>
<sequence>MSPSFQYDLPMRHSSSPIPRKRYSQHSKAADVSRLLDPTYLSSSTSSSPTSVYVDHHGDLHDPDYRDFPAIVAPRRPMWERGSDELALDDDVVDAFDERARLRTPRERRRERYSQYSSSSPTYPTYTQSPFEEPSAIVDTEKRTHRKLRHTRHVDEDWDTEEVAPKQEQYIPSRHEEQEWTPTCAQQIRRQWQSISLSVRFSIFRAQRKMRRKVGV</sequence>
<comment type="caution">
    <text evidence="1">The sequence shown here is derived from an EMBL/GenBank/DDBJ whole genome shotgun (WGS) entry which is preliminary data.</text>
</comment>